<evidence type="ECO:0000313" key="6">
    <source>
        <dbReference type="EMBL" id="KAE9981515.1"/>
    </source>
</evidence>
<proteinExistence type="predicted"/>
<dbReference type="EMBL" id="WNWR01000112">
    <property type="protein sequence ID" value="KAE9991020.1"/>
    <property type="molecule type" value="Genomic_DNA"/>
</dbReference>
<dbReference type="CDD" id="cd00067">
    <property type="entry name" value="GAL4"/>
    <property type="match status" value="1"/>
</dbReference>
<evidence type="ECO:0000256" key="4">
    <source>
        <dbReference type="SAM" id="MobiDB-lite"/>
    </source>
</evidence>
<dbReference type="InterPro" id="IPR035979">
    <property type="entry name" value="RBD_domain_sf"/>
</dbReference>
<dbReference type="Gene3D" id="3.30.70.330">
    <property type="match status" value="1"/>
</dbReference>
<dbReference type="GO" id="GO:0008270">
    <property type="term" value="F:zinc ion binding"/>
    <property type="evidence" value="ECO:0007669"/>
    <property type="project" value="InterPro"/>
</dbReference>
<dbReference type="Pfam" id="PF00076">
    <property type="entry name" value="RRM_1"/>
    <property type="match status" value="1"/>
</dbReference>
<dbReference type="InterPro" id="IPR000504">
    <property type="entry name" value="RRM_dom"/>
</dbReference>
<feature type="compositionally biased region" description="Basic and acidic residues" evidence="4">
    <location>
        <begin position="734"/>
        <end position="750"/>
    </location>
</feature>
<dbReference type="PANTHER" id="PTHR48027">
    <property type="entry name" value="HETEROGENEOUS NUCLEAR RIBONUCLEOPROTEIN 87F-RELATED"/>
    <property type="match status" value="1"/>
</dbReference>
<name>A0A8H3V3S7_VENIN</name>
<dbReference type="Proteomes" id="UP000447873">
    <property type="component" value="Unassembled WGS sequence"/>
</dbReference>
<feature type="region of interest" description="Disordered" evidence="4">
    <location>
        <begin position="655"/>
        <end position="755"/>
    </location>
</feature>
<feature type="region of interest" description="Disordered" evidence="4">
    <location>
        <begin position="72"/>
        <end position="100"/>
    </location>
</feature>
<evidence type="ECO:0000313" key="8">
    <source>
        <dbReference type="Proteomes" id="UP000447873"/>
    </source>
</evidence>
<feature type="compositionally biased region" description="Polar residues" evidence="4">
    <location>
        <begin position="77"/>
        <end position="89"/>
    </location>
</feature>
<dbReference type="InterPro" id="IPR052462">
    <property type="entry name" value="SLIRP/GR-RBP-like"/>
</dbReference>
<keyword evidence="9" id="KW-1185">Reference proteome</keyword>
<evidence type="ECO:0000313" key="7">
    <source>
        <dbReference type="EMBL" id="KAE9991020.1"/>
    </source>
</evidence>
<reference evidence="6 8" key="1">
    <citation type="submission" date="2018-12" db="EMBL/GenBank/DDBJ databases">
        <title>Venturia inaequalis Genome Resource.</title>
        <authorList>
            <person name="Lichtner F.J."/>
        </authorList>
    </citation>
    <scope>NUCLEOTIDE SEQUENCE [LARGE SCALE GENOMIC DNA]</scope>
    <source>
        <strain evidence="6 8">120213</strain>
        <strain evidence="7 9">DMI_063113</strain>
    </source>
</reference>
<dbReference type="InterPro" id="IPR048289">
    <property type="entry name" value="RRM2_NsCP33-like"/>
</dbReference>
<accession>A0A8H3V3S7</accession>
<organism evidence="6 8">
    <name type="scientific">Venturia inaequalis</name>
    <name type="common">Apple scab fungus</name>
    <dbReference type="NCBI Taxonomy" id="5025"/>
    <lineage>
        <taxon>Eukaryota</taxon>
        <taxon>Fungi</taxon>
        <taxon>Dikarya</taxon>
        <taxon>Ascomycota</taxon>
        <taxon>Pezizomycotina</taxon>
        <taxon>Dothideomycetes</taxon>
        <taxon>Pleosporomycetidae</taxon>
        <taxon>Venturiales</taxon>
        <taxon>Venturiaceae</taxon>
        <taxon>Venturia</taxon>
    </lineage>
</organism>
<dbReference type="SUPFAM" id="SSF54928">
    <property type="entry name" value="RNA-binding domain, RBD"/>
    <property type="match status" value="1"/>
</dbReference>
<dbReference type="AlphaFoldDB" id="A0A8H3V3S7"/>
<feature type="domain" description="RRM" evidence="5">
    <location>
        <begin position="577"/>
        <end position="655"/>
    </location>
</feature>
<gene>
    <name evidence="7" type="ORF">EG327_000622</name>
    <name evidence="6" type="ORF">EG328_011552</name>
</gene>
<feature type="compositionally biased region" description="Gly residues" evidence="4">
    <location>
        <begin position="662"/>
        <end position="677"/>
    </location>
</feature>
<dbReference type="GO" id="GO:0003723">
    <property type="term" value="F:RNA binding"/>
    <property type="evidence" value="ECO:0007669"/>
    <property type="project" value="UniProtKB-UniRule"/>
</dbReference>
<dbReference type="PROSITE" id="PS50102">
    <property type="entry name" value="RRM"/>
    <property type="match status" value="1"/>
</dbReference>
<dbReference type="InterPro" id="IPR001138">
    <property type="entry name" value="Zn2Cys6_DnaBD"/>
</dbReference>
<evidence type="ECO:0000259" key="5">
    <source>
        <dbReference type="PROSITE" id="PS50102"/>
    </source>
</evidence>
<dbReference type="EMBL" id="WNWS01000088">
    <property type="protein sequence ID" value="KAE9981515.1"/>
    <property type="molecule type" value="Genomic_DNA"/>
</dbReference>
<sequence>METTISRRRTTFRVWRKSDQVDEALESFEWDPPKDSDDLFEALKTAYPKGKTHRSRMRKALIEFLVQECEADRDETQTSSSPRSHTSPECTPGELESRQGNEESILPVAAMAKSSVLTSSAVAKVPRRRRSPKDWDDMTVVWTAKDGLLRNTGPKRTMTEQEKAEYQLRRAQGACVICRRKKRKCTHDVLKPDDRRTEEKEFLISSSTSLVTEGSKTSQIASDSLPAPDPDELSRVIGKVKNPTSRPLASILKPVAFGVSPTSSSTDLACLAQIDDVQTWHTELIDDDYLSKSRLDRHIFEFEQNWSRSTHDEPPGSYIPGGEGASPLLHTRNKNGWDLAFCSDSDASKIGIASPQSDYNSMQSSRNVGELSHLQSITSQEMQSNSWWPWYDLPLVETTCSSHPNYCGLPQLGGSSPVLLHPILDDGMMFPDAAVPASLDSACVTPTAKYGPVRASVPSQSTLNPTLEENHIPQIWSPEELFMPHEKIKHFSEATHESQDPTPPPMGYLLPSIPGLPGKGMVSEQMRRTRVSSDALDTLEPARPLPQPEGTRIAHTPSPSQHGNILGLRSRSIAAGAKLFVGGLSLDASDEKLRVKFEEFGTVEEARVVKDRETGRSRGFGFVRYTLPESADTAISKMNDVEFDSRTLHVHYTDNHGRAGERGGFSGRGGGGGGGSLGREVGVSQSGQHSRWSGHMPQPSQFQGQAMPYSPNDNAAIPILPDKRKGGYGGGGYHRKDQGKPEGEKLRSKESPTSGVDVLTLAIGKLKVEDRW</sequence>
<evidence type="ECO:0000256" key="2">
    <source>
        <dbReference type="ARBA" id="ARBA00023242"/>
    </source>
</evidence>
<evidence type="ECO:0000256" key="1">
    <source>
        <dbReference type="ARBA" id="ARBA00022884"/>
    </source>
</evidence>
<dbReference type="SMART" id="SM00360">
    <property type="entry name" value="RRM"/>
    <property type="match status" value="1"/>
</dbReference>
<protein>
    <recommendedName>
        <fullName evidence="5">RRM domain-containing protein</fullName>
    </recommendedName>
</protein>
<dbReference type="InterPro" id="IPR012677">
    <property type="entry name" value="Nucleotide-bd_a/b_plait_sf"/>
</dbReference>
<evidence type="ECO:0000256" key="3">
    <source>
        <dbReference type="PROSITE-ProRule" id="PRU00176"/>
    </source>
</evidence>
<keyword evidence="2" id="KW-0539">Nucleus</keyword>
<dbReference type="Proteomes" id="UP000490939">
    <property type="component" value="Unassembled WGS sequence"/>
</dbReference>
<comment type="caution">
    <text evidence="6">The sequence shown here is derived from an EMBL/GenBank/DDBJ whole genome shotgun (WGS) entry which is preliminary data.</text>
</comment>
<dbReference type="CDD" id="cd21608">
    <property type="entry name" value="RRM2_NsCP33_like"/>
    <property type="match status" value="1"/>
</dbReference>
<feature type="region of interest" description="Disordered" evidence="4">
    <location>
        <begin position="539"/>
        <end position="563"/>
    </location>
</feature>
<evidence type="ECO:0000313" key="9">
    <source>
        <dbReference type="Proteomes" id="UP000490939"/>
    </source>
</evidence>
<dbReference type="GO" id="GO:0000981">
    <property type="term" value="F:DNA-binding transcription factor activity, RNA polymerase II-specific"/>
    <property type="evidence" value="ECO:0007669"/>
    <property type="project" value="InterPro"/>
</dbReference>
<keyword evidence="1 3" id="KW-0694">RNA-binding</keyword>